<dbReference type="AlphaFoldDB" id="A0A0B7K0Z7"/>
<keyword evidence="1" id="KW-0732">Signal</keyword>
<sequence length="143" mass="15071">MRFSVAAVAATLAATAQARIYGISVPETIKPGDKVDLKIISQGYIQRVDDIAIAFGYNSKAAAYPDTLGNLLDSFYLGPDESNLGQAVIVKSVTFPDSIATGEGIVSAGLYSLYGVSKGPTLSHYNVTITFGDSTSTTYKNSF</sequence>
<proteinExistence type="predicted"/>
<feature type="chain" id="PRO_5002119124" evidence="1">
    <location>
        <begin position="19"/>
        <end position="143"/>
    </location>
</feature>
<dbReference type="Pfam" id="PF19271">
    <property type="entry name" value="Nis1"/>
    <property type="match status" value="1"/>
</dbReference>
<organism evidence="2">
    <name type="scientific">Bionectria ochroleuca</name>
    <name type="common">Gliocladium roseum</name>
    <dbReference type="NCBI Taxonomy" id="29856"/>
    <lineage>
        <taxon>Eukaryota</taxon>
        <taxon>Fungi</taxon>
        <taxon>Dikarya</taxon>
        <taxon>Ascomycota</taxon>
        <taxon>Pezizomycotina</taxon>
        <taxon>Sordariomycetes</taxon>
        <taxon>Hypocreomycetidae</taxon>
        <taxon>Hypocreales</taxon>
        <taxon>Bionectriaceae</taxon>
        <taxon>Clonostachys</taxon>
    </lineage>
</organism>
<accession>A0A0B7K0Z7</accession>
<protein>
    <submittedName>
        <fullName evidence="2">Uncharacterized protein</fullName>
    </submittedName>
</protein>
<name>A0A0B7K0Z7_BIOOC</name>
<reference evidence="2" key="1">
    <citation type="submission" date="2015-01" db="EMBL/GenBank/DDBJ databases">
        <authorList>
            <person name="Durling Mikael"/>
        </authorList>
    </citation>
    <scope>NUCLEOTIDE SEQUENCE</scope>
</reference>
<dbReference type="InterPro" id="IPR045469">
    <property type="entry name" value="Nis1"/>
</dbReference>
<evidence type="ECO:0000313" key="2">
    <source>
        <dbReference type="EMBL" id="CEO50844.1"/>
    </source>
</evidence>
<dbReference type="EMBL" id="CDPU01000020">
    <property type="protein sequence ID" value="CEO50844.1"/>
    <property type="molecule type" value="Genomic_DNA"/>
</dbReference>
<feature type="signal peptide" evidence="1">
    <location>
        <begin position="1"/>
        <end position="18"/>
    </location>
</feature>
<gene>
    <name evidence="2" type="ORF">BN869_000006902_1</name>
</gene>
<evidence type="ECO:0000256" key="1">
    <source>
        <dbReference type="SAM" id="SignalP"/>
    </source>
</evidence>